<feature type="transmembrane region" description="Helical" evidence="1">
    <location>
        <begin position="5"/>
        <end position="22"/>
    </location>
</feature>
<name>A0A143PMD9_LUTPR</name>
<sequence>MPSFTVRVGVLLVIFGVTSYVITGGVSITALIPAVIGALLAICGLVAVRQERLRPHAMHLAALLALVGVLGTASALFQLPSLIAGMGVPRRPAVVARIGMALILLVYLGFSVKSFVDARVRPRA</sequence>
<evidence type="ECO:0000313" key="2">
    <source>
        <dbReference type="EMBL" id="AMY09765.1"/>
    </source>
</evidence>
<accession>A0A143PMD9</accession>
<gene>
    <name evidence="2" type="ORF">LuPra_02989</name>
</gene>
<dbReference type="EMBL" id="CP015136">
    <property type="protein sequence ID" value="AMY09765.1"/>
    <property type="molecule type" value="Genomic_DNA"/>
</dbReference>
<feature type="transmembrane region" description="Helical" evidence="1">
    <location>
        <begin position="60"/>
        <end position="83"/>
    </location>
</feature>
<dbReference type="AlphaFoldDB" id="A0A143PMD9"/>
<keyword evidence="1" id="KW-0812">Transmembrane</keyword>
<feature type="transmembrane region" description="Helical" evidence="1">
    <location>
        <begin position="28"/>
        <end position="48"/>
    </location>
</feature>
<dbReference type="RefSeq" id="WP_110171486.1">
    <property type="nucleotide sequence ID" value="NZ_CP015136.1"/>
</dbReference>
<reference evidence="2 3" key="1">
    <citation type="journal article" date="2016" name="Genome Announc.">
        <title>First Complete Genome Sequence of a Subdivision 6 Acidobacterium Strain.</title>
        <authorList>
            <person name="Huang S."/>
            <person name="Vieira S."/>
            <person name="Bunk B."/>
            <person name="Riedel T."/>
            <person name="Sproer C."/>
            <person name="Overmann J."/>
        </authorList>
    </citation>
    <scope>NUCLEOTIDE SEQUENCE [LARGE SCALE GENOMIC DNA]</scope>
    <source>
        <strain evidence="3">DSM 100886 HEG_-6_39</strain>
    </source>
</reference>
<reference evidence="3" key="2">
    <citation type="submission" date="2016-04" db="EMBL/GenBank/DDBJ databases">
        <title>First Complete Genome Sequence of a Subdivision 6 Acidobacterium.</title>
        <authorList>
            <person name="Huang S."/>
            <person name="Vieira S."/>
            <person name="Bunk B."/>
            <person name="Riedel T."/>
            <person name="Sproeer C."/>
            <person name="Overmann J."/>
        </authorList>
    </citation>
    <scope>NUCLEOTIDE SEQUENCE [LARGE SCALE GENOMIC DNA]</scope>
    <source>
        <strain evidence="3">DSM 100886 HEG_-6_39</strain>
    </source>
</reference>
<dbReference type="OrthoDB" id="1525223at2"/>
<protein>
    <submittedName>
        <fullName evidence="2">Uncharacterized protein</fullName>
    </submittedName>
</protein>
<organism evidence="2 3">
    <name type="scientific">Luteitalea pratensis</name>
    <dbReference type="NCBI Taxonomy" id="1855912"/>
    <lineage>
        <taxon>Bacteria</taxon>
        <taxon>Pseudomonadati</taxon>
        <taxon>Acidobacteriota</taxon>
        <taxon>Vicinamibacteria</taxon>
        <taxon>Vicinamibacterales</taxon>
        <taxon>Vicinamibacteraceae</taxon>
        <taxon>Luteitalea</taxon>
    </lineage>
</organism>
<keyword evidence="3" id="KW-1185">Reference proteome</keyword>
<evidence type="ECO:0000256" key="1">
    <source>
        <dbReference type="SAM" id="Phobius"/>
    </source>
</evidence>
<keyword evidence="1" id="KW-0472">Membrane</keyword>
<proteinExistence type="predicted"/>
<keyword evidence="1" id="KW-1133">Transmembrane helix</keyword>
<dbReference type="Proteomes" id="UP000076079">
    <property type="component" value="Chromosome"/>
</dbReference>
<evidence type="ECO:0000313" key="3">
    <source>
        <dbReference type="Proteomes" id="UP000076079"/>
    </source>
</evidence>
<feature type="transmembrane region" description="Helical" evidence="1">
    <location>
        <begin position="95"/>
        <end position="116"/>
    </location>
</feature>
<dbReference type="KEGG" id="abac:LuPra_02989"/>